<feature type="domain" description="NAD(P)-binding" evidence="1">
    <location>
        <begin position="6"/>
        <end position="178"/>
    </location>
</feature>
<dbReference type="PANTHER" id="PTHR43162:SF1">
    <property type="entry name" value="PRESTALK A DIFFERENTIATION PROTEIN A"/>
    <property type="match status" value="1"/>
</dbReference>
<dbReference type="InterPro" id="IPR051604">
    <property type="entry name" value="Ergot_Alk_Oxidoreductase"/>
</dbReference>
<gene>
    <name evidence="2" type="ORF">AB5J54_00990</name>
</gene>
<organism evidence="2">
    <name type="scientific">Streptomyces sp. R44</name>
    <dbReference type="NCBI Taxonomy" id="3238633"/>
    <lineage>
        <taxon>Bacteria</taxon>
        <taxon>Bacillati</taxon>
        <taxon>Actinomycetota</taxon>
        <taxon>Actinomycetes</taxon>
        <taxon>Kitasatosporales</taxon>
        <taxon>Streptomycetaceae</taxon>
        <taxon>Streptomyces</taxon>
    </lineage>
</organism>
<dbReference type="InterPro" id="IPR036291">
    <property type="entry name" value="NAD(P)-bd_dom_sf"/>
</dbReference>
<dbReference type="Gene3D" id="3.40.50.720">
    <property type="entry name" value="NAD(P)-binding Rossmann-like Domain"/>
    <property type="match status" value="1"/>
</dbReference>
<protein>
    <submittedName>
        <fullName evidence="2">NAD(P)H-binding protein</fullName>
    </submittedName>
</protein>
<dbReference type="AlphaFoldDB" id="A0AB39SPA4"/>
<evidence type="ECO:0000259" key="1">
    <source>
        <dbReference type="Pfam" id="PF13460"/>
    </source>
</evidence>
<sequence length="289" mass="30468">MILITGATGNIGHELVRELDGTGTEVRALIRDPARAAALPARAKGVVGDLDEPATLAPAFAGVDKLFLLTPGIGTDHTAHAVAAAQAAGVSHIVHLSSANVLGDPMPAMGRWHHEREEIVRACGIPTTVLRPGGFMTNALEWAPTIREEGYVLDPVGPGRYAPIDPVDIAAVAALVLTENGHQGEEYVLTGDEALTVTEQVQIIAAAAGRPIEVRAALTPAQAVRSRFPRGVPRALADAITEGFALMRADTVGFRTDTVEKLLGRRPRTFAQWCARNAGAFRPDATARP</sequence>
<accession>A0AB39SPA4</accession>
<evidence type="ECO:0000313" key="2">
    <source>
        <dbReference type="EMBL" id="XDQ69193.1"/>
    </source>
</evidence>
<dbReference type="Pfam" id="PF13460">
    <property type="entry name" value="NAD_binding_10"/>
    <property type="match status" value="1"/>
</dbReference>
<dbReference type="SUPFAM" id="SSF51735">
    <property type="entry name" value="NAD(P)-binding Rossmann-fold domains"/>
    <property type="match status" value="1"/>
</dbReference>
<name>A0AB39SPA4_9ACTN</name>
<dbReference type="PANTHER" id="PTHR43162">
    <property type="match status" value="1"/>
</dbReference>
<dbReference type="EMBL" id="CP163444">
    <property type="protein sequence ID" value="XDQ69193.1"/>
    <property type="molecule type" value="Genomic_DNA"/>
</dbReference>
<dbReference type="Gene3D" id="3.90.25.10">
    <property type="entry name" value="UDP-galactose 4-epimerase, domain 1"/>
    <property type="match status" value="1"/>
</dbReference>
<dbReference type="RefSeq" id="WP_369141934.1">
    <property type="nucleotide sequence ID" value="NZ_CP163444.1"/>
</dbReference>
<dbReference type="InterPro" id="IPR016040">
    <property type="entry name" value="NAD(P)-bd_dom"/>
</dbReference>
<proteinExistence type="predicted"/>
<reference evidence="2" key="1">
    <citation type="submission" date="2024-07" db="EMBL/GenBank/DDBJ databases">
        <authorList>
            <person name="Yu S.T."/>
        </authorList>
    </citation>
    <scope>NUCLEOTIDE SEQUENCE</scope>
    <source>
        <strain evidence="2">R44</strain>
    </source>
</reference>